<organism evidence="2 3">
    <name type="scientific">Dyadobacter luteus</name>
    <dbReference type="NCBI Taxonomy" id="2259619"/>
    <lineage>
        <taxon>Bacteria</taxon>
        <taxon>Pseudomonadati</taxon>
        <taxon>Bacteroidota</taxon>
        <taxon>Cytophagia</taxon>
        <taxon>Cytophagales</taxon>
        <taxon>Spirosomataceae</taxon>
        <taxon>Dyadobacter</taxon>
    </lineage>
</organism>
<dbReference type="Pfam" id="PF13590">
    <property type="entry name" value="DUF4136"/>
    <property type="match status" value="1"/>
</dbReference>
<evidence type="ECO:0000313" key="2">
    <source>
        <dbReference type="EMBL" id="REA56375.1"/>
    </source>
</evidence>
<dbReference type="InterPro" id="IPR025411">
    <property type="entry name" value="DUF4136"/>
</dbReference>
<dbReference type="EMBL" id="QNUL01000040">
    <property type="protein sequence ID" value="REA56375.1"/>
    <property type="molecule type" value="Genomic_DNA"/>
</dbReference>
<gene>
    <name evidence="2" type="ORF">DSL64_27150</name>
</gene>
<name>A0A3D8Y365_9BACT</name>
<proteinExistence type="predicted"/>
<dbReference type="PROSITE" id="PS51257">
    <property type="entry name" value="PROKAR_LIPOPROTEIN"/>
    <property type="match status" value="1"/>
</dbReference>
<feature type="domain" description="DUF4136" evidence="1">
    <location>
        <begin position="29"/>
        <end position="182"/>
    </location>
</feature>
<dbReference type="Proteomes" id="UP000256373">
    <property type="component" value="Unassembled WGS sequence"/>
</dbReference>
<evidence type="ECO:0000259" key="1">
    <source>
        <dbReference type="Pfam" id="PF13590"/>
    </source>
</evidence>
<dbReference type="Gene3D" id="3.30.160.670">
    <property type="match status" value="1"/>
</dbReference>
<dbReference type="OrthoDB" id="118896at2"/>
<reference evidence="2 3" key="1">
    <citation type="submission" date="2018-07" db="EMBL/GenBank/DDBJ databases">
        <title>Dyadobacter roseus sp. nov., isolated from rose rhizosphere soil.</title>
        <authorList>
            <person name="Chen L."/>
        </authorList>
    </citation>
    <scope>NUCLEOTIDE SEQUENCE [LARGE SCALE GENOMIC DNA]</scope>
    <source>
        <strain evidence="2 3">RS19</strain>
    </source>
</reference>
<keyword evidence="3" id="KW-1185">Reference proteome</keyword>
<protein>
    <submittedName>
        <fullName evidence="2">DUF4136 domain-containing protein</fullName>
    </submittedName>
</protein>
<accession>A0A3D8Y365</accession>
<dbReference type="AlphaFoldDB" id="A0A3D8Y365"/>
<comment type="caution">
    <text evidence="2">The sequence shown here is derived from an EMBL/GenBank/DDBJ whole genome shotgun (WGS) entry which is preliminary data.</text>
</comment>
<sequence length="182" mass="20282">MKTSKLLLLSLVLTVLSTGCQTSYRLLKSDQEKGFRLADYPTFGFYDIDTQGDVSSPIFEKNIAVTKAAVSANMAKKGLNEAQEPALKVNLALLVREEIQTRETNFLTDGYPRYMGQRRYSWKSEEVPVGKYKEGTILIELVDASNDKLVWKGGVKGVLPEKDQDISGKINDAISDVFIKIP</sequence>
<dbReference type="RefSeq" id="WP_115834109.1">
    <property type="nucleotide sequence ID" value="NZ_QNUL01000040.1"/>
</dbReference>
<evidence type="ECO:0000313" key="3">
    <source>
        <dbReference type="Proteomes" id="UP000256373"/>
    </source>
</evidence>